<dbReference type="InterPro" id="IPR035906">
    <property type="entry name" value="MetI-like_sf"/>
</dbReference>
<evidence type="ECO:0000256" key="5">
    <source>
        <dbReference type="ARBA" id="ARBA00022989"/>
    </source>
</evidence>
<dbReference type="AlphaFoldDB" id="K1SQU1"/>
<keyword evidence="4 7" id="KW-0812">Transmembrane</keyword>
<comment type="caution">
    <text evidence="8">The sequence shown here is derived from an EMBL/GenBank/DDBJ whole genome shotgun (WGS) entry which is preliminary data.</text>
</comment>
<dbReference type="InterPro" id="IPR050809">
    <property type="entry name" value="UgpAE/MalFG_permease"/>
</dbReference>
<evidence type="ECO:0000256" key="3">
    <source>
        <dbReference type="ARBA" id="ARBA00022475"/>
    </source>
</evidence>
<dbReference type="SUPFAM" id="SSF161098">
    <property type="entry name" value="MetI-like"/>
    <property type="match status" value="1"/>
</dbReference>
<evidence type="ECO:0000313" key="8">
    <source>
        <dbReference type="EMBL" id="EKC56225.1"/>
    </source>
</evidence>
<dbReference type="Gene3D" id="1.10.3720.10">
    <property type="entry name" value="MetI-like"/>
    <property type="match status" value="1"/>
</dbReference>
<keyword evidence="3" id="KW-1003">Cell membrane</keyword>
<sequence length="100" mass="11645">MKISRKSKIQIGLLLLPGLLVFGIFTIYPILKLFIMSFFEWDFGSMLSHNFIGLENYKEVLQDEYFWTVFINSLLYTLVTVPGQMLVGFFVALLLNQITR</sequence>
<evidence type="ECO:0000256" key="2">
    <source>
        <dbReference type="ARBA" id="ARBA00022448"/>
    </source>
</evidence>
<feature type="transmembrane region" description="Helical" evidence="7">
    <location>
        <begin position="12"/>
        <end position="39"/>
    </location>
</feature>
<evidence type="ECO:0000256" key="1">
    <source>
        <dbReference type="ARBA" id="ARBA00004651"/>
    </source>
</evidence>
<keyword evidence="5 7" id="KW-1133">Transmembrane helix</keyword>
<protein>
    <submittedName>
        <fullName evidence="8">Binding-protein-dependent transport system inner membrane component</fullName>
    </submittedName>
</protein>
<feature type="non-terminal residue" evidence="8">
    <location>
        <position position="100"/>
    </location>
</feature>
<dbReference type="EMBL" id="AJWY01010189">
    <property type="protein sequence ID" value="EKC56225.1"/>
    <property type="molecule type" value="Genomic_DNA"/>
</dbReference>
<accession>K1SQU1</accession>
<name>K1SQU1_9ZZZZ</name>
<comment type="subcellular location">
    <subcellularLocation>
        <location evidence="1">Cell membrane</location>
        <topology evidence="1">Multi-pass membrane protein</topology>
    </subcellularLocation>
</comment>
<evidence type="ECO:0000256" key="4">
    <source>
        <dbReference type="ARBA" id="ARBA00022692"/>
    </source>
</evidence>
<organism evidence="8">
    <name type="scientific">human gut metagenome</name>
    <dbReference type="NCBI Taxonomy" id="408170"/>
    <lineage>
        <taxon>unclassified sequences</taxon>
        <taxon>metagenomes</taxon>
        <taxon>organismal metagenomes</taxon>
    </lineage>
</organism>
<gene>
    <name evidence="8" type="ORF">LEA_14940</name>
</gene>
<proteinExistence type="predicted"/>
<dbReference type="PANTHER" id="PTHR43227">
    <property type="entry name" value="BLL4140 PROTEIN"/>
    <property type="match status" value="1"/>
</dbReference>
<evidence type="ECO:0000256" key="7">
    <source>
        <dbReference type="SAM" id="Phobius"/>
    </source>
</evidence>
<reference evidence="8" key="1">
    <citation type="journal article" date="2013" name="Environ. Microbiol.">
        <title>Microbiota from the distal guts of lean and obese adolescents exhibit partial functional redundancy besides clear differences in community structure.</title>
        <authorList>
            <person name="Ferrer M."/>
            <person name="Ruiz A."/>
            <person name="Lanza F."/>
            <person name="Haange S.B."/>
            <person name="Oberbach A."/>
            <person name="Till H."/>
            <person name="Bargiela R."/>
            <person name="Campoy C."/>
            <person name="Segura M.T."/>
            <person name="Richter M."/>
            <person name="von Bergen M."/>
            <person name="Seifert J."/>
            <person name="Suarez A."/>
        </authorList>
    </citation>
    <scope>NUCLEOTIDE SEQUENCE</scope>
</reference>
<dbReference type="GO" id="GO:0005886">
    <property type="term" value="C:plasma membrane"/>
    <property type="evidence" value="ECO:0007669"/>
    <property type="project" value="UniProtKB-SubCell"/>
</dbReference>
<evidence type="ECO:0000256" key="6">
    <source>
        <dbReference type="ARBA" id="ARBA00023136"/>
    </source>
</evidence>
<feature type="transmembrane region" description="Helical" evidence="7">
    <location>
        <begin position="74"/>
        <end position="95"/>
    </location>
</feature>
<keyword evidence="2" id="KW-0813">Transport</keyword>
<keyword evidence="6 7" id="KW-0472">Membrane</keyword>
<dbReference type="PANTHER" id="PTHR43227:SF7">
    <property type="entry name" value="ARABINOOLIGOSACCHARIDES TRANSPORT SYSTEM PERMEASE PROTEIN ARAP"/>
    <property type="match status" value="1"/>
</dbReference>